<protein>
    <submittedName>
        <fullName evidence="2">Uncharacterized protein</fullName>
    </submittedName>
</protein>
<feature type="compositionally biased region" description="Acidic residues" evidence="1">
    <location>
        <begin position="97"/>
        <end position="112"/>
    </location>
</feature>
<evidence type="ECO:0000313" key="2">
    <source>
        <dbReference type="EMBL" id="KAA8902657.1"/>
    </source>
</evidence>
<dbReference type="OrthoDB" id="76567at2759"/>
<dbReference type="Proteomes" id="UP000326924">
    <property type="component" value="Unassembled WGS sequence"/>
</dbReference>
<proteinExistence type="predicted"/>
<dbReference type="InParanoid" id="A0A5J5ESJ7"/>
<name>A0A5J5ESJ7_9PEZI</name>
<dbReference type="AlphaFoldDB" id="A0A5J5ESJ7"/>
<evidence type="ECO:0000256" key="1">
    <source>
        <dbReference type="SAM" id="MobiDB-lite"/>
    </source>
</evidence>
<comment type="caution">
    <text evidence="2">The sequence shown here is derived from an EMBL/GenBank/DDBJ whole genome shotgun (WGS) entry which is preliminary data.</text>
</comment>
<accession>A0A5J5ESJ7</accession>
<feature type="compositionally biased region" description="Basic and acidic residues" evidence="1">
    <location>
        <begin position="81"/>
        <end position="92"/>
    </location>
</feature>
<keyword evidence="3" id="KW-1185">Reference proteome</keyword>
<dbReference type="EMBL" id="VXIS01000129">
    <property type="protein sequence ID" value="KAA8902657.1"/>
    <property type="molecule type" value="Genomic_DNA"/>
</dbReference>
<reference evidence="2 3" key="1">
    <citation type="submission" date="2019-09" db="EMBL/GenBank/DDBJ databases">
        <title>Draft genome of the ectomycorrhizal ascomycete Sphaerosporella brunnea.</title>
        <authorList>
            <consortium name="DOE Joint Genome Institute"/>
            <person name="Benucci G.M."/>
            <person name="Marozzi G."/>
            <person name="Antonielli L."/>
            <person name="Sanchez S."/>
            <person name="Marco P."/>
            <person name="Wang X."/>
            <person name="Falini L.B."/>
            <person name="Barry K."/>
            <person name="Haridas S."/>
            <person name="Lipzen A."/>
            <person name="Labutti K."/>
            <person name="Grigoriev I.V."/>
            <person name="Murat C."/>
            <person name="Martin F."/>
            <person name="Albertini E."/>
            <person name="Donnini D."/>
            <person name="Bonito G."/>
        </authorList>
    </citation>
    <scope>NUCLEOTIDE SEQUENCE [LARGE SCALE GENOMIC DNA]</scope>
    <source>
        <strain evidence="2 3">Sb_GMNB300</strain>
    </source>
</reference>
<feature type="region of interest" description="Disordered" evidence="1">
    <location>
        <begin position="81"/>
        <end position="135"/>
    </location>
</feature>
<sequence length="135" mass="15179">MEFWRLHDGKPEVDGSRMQIFPAPDADTNPAIRITDLIASPTGPDHREWAFDIAAYCTTLEGSLRELATWRALDYCRPRKDKQEAGHDDLFKTELNSDAEEDETDGETDPSGDDLPAGDGSVEGTRRSKRLKRDE</sequence>
<gene>
    <name evidence="2" type="ORF">FN846DRAFT_908470</name>
</gene>
<organism evidence="2 3">
    <name type="scientific">Sphaerosporella brunnea</name>
    <dbReference type="NCBI Taxonomy" id="1250544"/>
    <lineage>
        <taxon>Eukaryota</taxon>
        <taxon>Fungi</taxon>
        <taxon>Dikarya</taxon>
        <taxon>Ascomycota</taxon>
        <taxon>Pezizomycotina</taxon>
        <taxon>Pezizomycetes</taxon>
        <taxon>Pezizales</taxon>
        <taxon>Pyronemataceae</taxon>
        <taxon>Sphaerosporella</taxon>
    </lineage>
</organism>
<evidence type="ECO:0000313" key="3">
    <source>
        <dbReference type="Proteomes" id="UP000326924"/>
    </source>
</evidence>